<protein>
    <recommendedName>
        <fullName evidence="10">Cytochrome P450</fullName>
    </recommendedName>
</protein>
<dbReference type="EMBL" id="PQXN01000023">
    <property type="protein sequence ID" value="TGO61973.1"/>
    <property type="molecule type" value="Genomic_DNA"/>
</dbReference>
<dbReference type="AlphaFoldDB" id="A0A4Z1IYR1"/>
<dbReference type="OrthoDB" id="1844152at2759"/>
<gene>
    <name evidence="8" type="ORF">BCON_0023g00310</name>
</gene>
<evidence type="ECO:0000256" key="4">
    <source>
        <dbReference type="ARBA" id="ARBA00023002"/>
    </source>
</evidence>
<dbReference type="Pfam" id="PF00067">
    <property type="entry name" value="p450"/>
    <property type="match status" value="1"/>
</dbReference>
<evidence type="ECO:0000256" key="5">
    <source>
        <dbReference type="ARBA" id="ARBA00023004"/>
    </source>
</evidence>
<reference evidence="8 9" key="1">
    <citation type="submission" date="2017-12" db="EMBL/GenBank/DDBJ databases">
        <title>Comparative genomics of Botrytis spp.</title>
        <authorList>
            <person name="Valero-Jimenez C.A."/>
            <person name="Tapia P."/>
            <person name="Veloso J."/>
            <person name="Silva-Moreno E."/>
            <person name="Staats M."/>
            <person name="Valdes J.H."/>
            <person name="Van Kan J.A.L."/>
        </authorList>
    </citation>
    <scope>NUCLEOTIDE SEQUENCE [LARGE SCALE GENOMIC DNA]</scope>
    <source>
        <strain evidence="8 9">MUCL11595</strain>
    </source>
</reference>
<comment type="similarity">
    <text evidence="2">Belongs to the cytochrome P450 family.</text>
</comment>
<keyword evidence="7" id="KW-0349">Heme</keyword>
<comment type="cofactor">
    <cofactor evidence="1 7">
        <name>heme</name>
        <dbReference type="ChEBI" id="CHEBI:30413"/>
    </cofactor>
</comment>
<dbReference type="InterPro" id="IPR036396">
    <property type="entry name" value="Cyt_P450_sf"/>
</dbReference>
<dbReference type="PANTHER" id="PTHR46206:SF9">
    <property type="entry name" value="CYTOCHROME P450"/>
    <property type="match status" value="1"/>
</dbReference>
<dbReference type="PANTHER" id="PTHR46206">
    <property type="entry name" value="CYTOCHROME P450"/>
    <property type="match status" value="1"/>
</dbReference>
<dbReference type="GO" id="GO:0004497">
    <property type="term" value="F:monooxygenase activity"/>
    <property type="evidence" value="ECO:0007669"/>
    <property type="project" value="InterPro"/>
</dbReference>
<dbReference type="GO" id="GO:0016705">
    <property type="term" value="F:oxidoreductase activity, acting on paired donors, with incorporation or reduction of molecular oxygen"/>
    <property type="evidence" value="ECO:0007669"/>
    <property type="project" value="InterPro"/>
</dbReference>
<dbReference type="CDD" id="cd11041">
    <property type="entry name" value="CYP503A1-like"/>
    <property type="match status" value="1"/>
</dbReference>
<keyword evidence="6" id="KW-0843">Virulence</keyword>
<dbReference type="InterPro" id="IPR001128">
    <property type="entry name" value="Cyt_P450"/>
</dbReference>
<keyword evidence="9" id="KW-1185">Reference proteome</keyword>
<dbReference type="SUPFAM" id="SSF48264">
    <property type="entry name" value="Cytochrome P450"/>
    <property type="match status" value="1"/>
</dbReference>
<dbReference type="Gene3D" id="1.10.630.10">
    <property type="entry name" value="Cytochrome P450"/>
    <property type="match status" value="1"/>
</dbReference>
<dbReference type="GO" id="GO:0005506">
    <property type="term" value="F:iron ion binding"/>
    <property type="evidence" value="ECO:0007669"/>
    <property type="project" value="InterPro"/>
</dbReference>
<dbReference type="InterPro" id="IPR002403">
    <property type="entry name" value="Cyt_P450_E_grp-IV"/>
</dbReference>
<keyword evidence="5 7" id="KW-0408">Iron</keyword>
<dbReference type="PRINTS" id="PR00465">
    <property type="entry name" value="EP450IV"/>
</dbReference>
<accession>A0A4Z1IYR1</accession>
<organism evidence="8 9">
    <name type="scientific">Botryotinia convoluta</name>
    <dbReference type="NCBI Taxonomy" id="54673"/>
    <lineage>
        <taxon>Eukaryota</taxon>
        <taxon>Fungi</taxon>
        <taxon>Dikarya</taxon>
        <taxon>Ascomycota</taxon>
        <taxon>Pezizomycotina</taxon>
        <taxon>Leotiomycetes</taxon>
        <taxon>Helotiales</taxon>
        <taxon>Sclerotiniaceae</taxon>
        <taxon>Botryotinia</taxon>
    </lineage>
</organism>
<keyword evidence="4" id="KW-0560">Oxidoreductase</keyword>
<sequence>MTVKNLLGKYTGTLVMLESNLHVRVLQNKLTPNLSDYLTRAKAELEFGWKMDVPRAQDWVEVDIQAIVRALVSRMSAVVFLGHPACRNEDWLRLRVNFSINIFHTSLAMRMFPPLLHPFIAPILPSRHLARQNLALARRIIAPIIEKHKKLPAGRRPDKTQTEEDSLLTWMVDNATDVENQSDQMASRQLILTLASIHTTSMAVSHALFDLCAHPEFFEPLREEIERVLAGSQTLEVKHMQDLQMLDSFLVESQRFNPPILLSPQRLVMEPLTLRDGTYLPKGTHISFPSADILMDNSVTPNASLFDPLRSYRNRQQTGQSNRHLLGQTDKDHLAIGHGKQACPGRMFAVSEIKLILARFLLDYDFKYPQGCTRPKNMFLDENVFIDPLAKLMMQRRFALQA</sequence>
<name>A0A4Z1IYR1_9HELO</name>
<dbReference type="GO" id="GO:0020037">
    <property type="term" value="F:heme binding"/>
    <property type="evidence" value="ECO:0007669"/>
    <property type="project" value="InterPro"/>
</dbReference>
<evidence type="ECO:0000256" key="2">
    <source>
        <dbReference type="ARBA" id="ARBA00010617"/>
    </source>
</evidence>
<comment type="caution">
    <text evidence="8">The sequence shown here is derived from an EMBL/GenBank/DDBJ whole genome shotgun (WGS) entry which is preliminary data.</text>
</comment>
<evidence type="ECO:0008006" key="10">
    <source>
        <dbReference type="Google" id="ProtNLM"/>
    </source>
</evidence>
<feature type="binding site" description="axial binding residue" evidence="7">
    <location>
        <position position="343"/>
    </location>
    <ligand>
        <name>heme</name>
        <dbReference type="ChEBI" id="CHEBI:30413"/>
    </ligand>
    <ligandPart>
        <name>Fe</name>
        <dbReference type="ChEBI" id="CHEBI:18248"/>
    </ligandPart>
</feature>
<dbReference type="Proteomes" id="UP000297527">
    <property type="component" value="Unassembled WGS sequence"/>
</dbReference>
<evidence type="ECO:0000256" key="3">
    <source>
        <dbReference type="ARBA" id="ARBA00022723"/>
    </source>
</evidence>
<evidence type="ECO:0000256" key="7">
    <source>
        <dbReference type="PIRSR" id="PIRSR602403-1"/>
    </source>
</evidence>
<proteinExistence type="inferred from homology"/>
<evidence type="ECO:0000256" key="6">
    <source>
        <dbReference type="ARBA" id="ARBA00023026"/>
    </source>
</evidence>
<evidence type="ECO:0000256" key="1">
    <source>
        <dbReference type="ARBA" id="ARBA00001971"/>
    </source>
</evidence>
<keyword evidence="3 7" id="KW-0479">Metal-binding</keyword>
<evidence type="ECO:0000313" key="9">
    <source>
        <dbReference type="Proteomes" id="UP000297527"/>
    </source>
</evidence>
<evidence type="ECO:0000313" key="8">
    <source>
        <dbReference type="EMBL" id="TGO61973.1"/>
    </source>
</evidence>